<dbReference type="STRING" id="1769779.AUP74_00687"/>
<dbReference type="RefSeq" id="WP_069946327.1">
    <property type="nucleotide sequence ID" value="NZ_CP014143.1"/>
</dbReference>
<proteinExistence type="predicted"/>
<gene>
    <name evidence="1" type="ORF">AUP74_00687</name>
</gene>
<dbReference type="Gene3D" id="1.25.40.10">
    <property type="entry name" value="Tetratricopeptide repeat domain"/>
    <property type="match status" value="1"/>
</dbReference>
<dbReference type="KEGG" id="micc:AUP74_00687"/>
<evidence type="ECO:0000313" key="1">
    <source>
        <dbReference type="EMBL" id="AOS96156.1"/>
    </source>
</evidence>
<keyword evidence="2" id="KW-1185">Reference proteome</keyword>
<dbReference type="InterPro" id="IPR011990">
    <property type="entry name" value="TPR-like_helical_dom_sf"/>
</dbReference>
<dbReference type="PATRIC" id="fig|1769779.3.peg.702"/>
<dbReference type="Proteomes" id="UP000095672">
    <property type="component" value="Chromosome"/>
</dbReference>
<evidence type="ECO:0000313" key="2">
    <source>
        <dbReference type="Proteomes" id="UP000095672"/>
    </source>
</evidence>
<sequence>MTIKDLAYSTQKSLHANTGCSIKRAHVYELLAASFDFKSYAAFNVEHVFGHFRKHGSPVLPKTEQVAQRCIDIGYQRDVADLAAATLIAFLTENKIGVVSISSLIKSLRGELRMLDDYFEDTEEELFGFDDPDRTGPLLLHSLEMAASKGNANAHYALALIYAPNGDHKQIGMGSSYWFEQAQSGRILVGVEKEWAEAYEARLNQAKKYEYHLREAGRQSYPMALLDLAESFGDTTFFDQPCPDIDVDPAEIAEIAEQIGHDQGAKYWLTVSAENGDTNAMVKLLEEYDSDNLVRCWTWVYLSRLVGTDLTQDEYYAFHDDGSLYDDDIGGPMLIDGRDCVTLDPISPEQDAEAKLAAQNLYESIKHQFT</sequence>
<name>A0A1C9W4S9_9GAMM</name>
<protein>
    <submittedName>
        <fullName evidence="1">Uncharacterized protein</fullName>
    </submittedName>
</protein>
<dbReference type="AlphaFoldDB" id="A0A1C9W4S9"/>
<reference evidence="2" key="1">
    <citation type="submission" date="2016-01" db="EMBL/GenBank/DDBJ databases">
        <title>Complete genome sequence of Microbulbifer sp. CCB-MM1, a halophile isolated from Matang Mangrove Forest, Perak.</title>
        <authorList>
            <person name="Moh T.H."/>
            <person name="Dinesh B."/>
            <person name="Lau N.-S."/>
            <person name="Go F."/>
            <person name="Alexander Chong S.-C."/>
        </authorList>
    </citation>
    <scope>NUCLEOTIDE SEQUENCE [LARGE SCALE GENOMIC DNA]</scope>
    <source>
        <strain evidence="2">CCB-MM1</strain>
    </source>
</reference>
<dbReference type="OrthoDB" id="5593871at2"/>
<accession>A0A1C9W4S9</accession>
<dbReference type="EMBL" id="CP014143">
    <property type="protein sequence ID" value="AOS96156.1"/>
    <property type="molecule type" value="Genomic_DNA"/>
</dbReference>
<organism evidence="1 2">
    <name type="scientific">Microbulbifer aggregans</name>
    <dbReference type="NCBI Taxonomy" id="1769779"/>
    <lineage>
        <taxon>Bacteria</taxon>
        <taxon>Pseudomonadati</taxon>
        <taxon>Pseudomonadota</taxon>
        <taxon>Gammaproteobacteria</taxon>
        <taxon>Cellvibrionales</taxon>
        <taxon>Microbulbiferaceae</taxon>
        <taxon>Microbulbifer</taxon>
    </lineage>
</organism>